<keyword evidence="1" id="KW-1133">Transmembrane helix</keyword>
<dbReference type="GO" id="GO:0042373">
    <property type="term" value="P:vitamin K metabolic process"/>
    <property type="evidence" value="ECO:0007669"/>
    <property type="project" value="InterPro"/>
</dbReference>
<proteinExistence type="predicted"/>
<dbReference type="AlphaFoldDB" id="A0A401QJ47"/>
<comment type="caution">
    <text evidence="3">The sequence shown here is derived from an EMBL/GenBank/DDBJ whole genome shotgun (WGS) entry which is preliminary data.</text>
</comment>
<protein>
    <recommendedName>
        <fullName evidence="2">Vitamin K epoxide reductase domain-containing protein</fullName>
    </recommendedName>
</protein>
<keyword evidence="1" id="KW-0812">Transmembrane</keyword>
<accession>A0A401QJ47</accession>
<gene>
    <name evidence="3" type="ORF">scyTo_0026042</name>
</gene>
<name>A0A401QJ47_SCYTO</name>
<feature type="transmembrane region" description="Helical" evidence="1">
    <location>
        <begin position="12"/>
        <end position="32"/>
    </location>
</feature>
<dbReference type="GO" id="GO:0047057">
    <property type="term" value="F:vitamin-K-epoxide reductase (warfarin-sensitive) activity"/>
    <property type="evidence" value="ECO:0007669"/>
    <property type="project" value="InterPro"/>
</dbReference>
<dbReference type="InterPro" id="IPR012932">
    <property type="entry name" value="VKOR"/>
</dbReference>
<dbReference type="Proteomes" id="UP000288216">
    <property type="component" value="Unassembled WGS sequence"/>
</dbReference>
<dbReference type="PANTHER" id="PTHR14519">
    <property type="entry name" value="VITAMIN K EPOXIDE REDUCTASE COMPLEX, SUBUNIT 1"/>
    <property type="match status" value="1"/>
</dbReference>
<dbReference type="OMA" id="MESSREW"/>
<dbReference type="Pfam" id="PF07884">
    <property type="entry name" value="VKOR"/>
    <property type="match status" value="1"/>
</dbReference>
<reference evidence="3 4" key="1">
    <citation type="journal article" date="2018" name="Nat. Ecol. Evol.">
        <title>Shark genomes provide insights into elasmobranch evolution and the origin of vertebrates.</title>
        <authorList>
            <person name="Hara Y"/>
            <person name="Yamaguchi K"/>
            <person name="Onimaru K"/>
            <person name="Kadota M"/>
            <person name="Koyanagi M"/>
            <person name="Keeley SD"/>
            <person name="Tatsumi K"/>
            <person name="Tanaka K"/>
            <person name="Motone F"/>
            <person name="Kageyama Y"/>
            <person name="Nozu R"/>
            <person name="Adachi N"/>
            <person name="Nishimura O"/>
            <person name="Nakagawa R"/>
            <person name="Tanegashima C"/>
            <person name="Kiyatake I"/>
            <person name="Matsumoto R"/>
            <person name="Murakumo K"/>
            <person name="Nishida K"/>
            <person name="Terakita A"/>
            <person name="Kuratani S"/>
            <person name="Sato K"/>
            <person name="Hyodo S Kuraku.S."/>
        </authorList>
    </citation>
    <scope>NUCLEOTIDE SEQUENCE [LARGE SCALE GENOMIC DNA]</scope>
</reference>
<evidence type="ECO:0000256" key="1">
    <source>
        <dbReference type="SAM" id="Phobius"/>
    </source>
</evidence>
<evidence type="ECO:0000259" key="2">
    <source>
        <dbReference type="Pfam" id="PF07884"/>
    </source>
</evidence>
<evidence type="ECO:0000313" key="4">
    <source>
        <dbReference type="Proteomes" id="UP000288216"/>
    </source>
</evidence>
<organism evidence="3 4">
    <name type="scientific">Scyliorhinus torazame</name>
    <name type="common">Cloudy catshark</name>
    <name type="synonym">Catulus torazame</name>
    <dbReference type="NCBI Taxonomy" id="75743"/>
    <lineage>
        <taxon>Eukaryota</taxon>
        <taxon>Metazoa</taxon>
        <taxon>Chordata</taxon>
        <taxon>Craniata</taxon>
        <taxon>Vertebrata</taxon>
        <taxon>Chondrichthyes</taxon>
        <taxon>Elasmobranchii</taxon>
        <taxon>Galeomorphii</taxon>
        <taxon>Galeoidea</taxon>
        <taxon>Carcharhiniformes</taxon>
        <taxon>Scyliorhinidae</taxon>
        <taxon>Scyliorhinus</taxon>
    </lineage>
</organism>
<dbReference type="InterPro" id="IPR042406">
    <property type="entry name" value="VKORC1/VKORC1L1"/>
</dbReference>
<keyword evidence="1" id="KW-0472">Membrane</keyword>
<evidence type="ECO:0000313" key="3">
    <source>
        <dbReference type="EMBL" id="GCB85406.1"/>
    </source>
</evidence>
<dbReference type="EMBL" id="BFAA01151916">
    <property type="protein sequence ID" value="GCB85406.1"/>
    <property type="molecule type" value="Genomic_DNA"/>
</dbReference>
<feature type="non-terminal residue" evidence="3">
    <location>
        <position position="54"/>
    </location>
</feature>
<sequence>MAAATPNWESRARWLACGLGILLSLYAFHVEVSKERDADYRAMCDLSESVSCSK</sequence>
<dbReference type="PANTHER" id="PTHR14519:SF5">
    <property type="entry name" value="VITAMIN K EPOXIDE REDUCTASE COMPLEX SUBUNIT 1-LIKE PROTEIN 1"/>
    <property type="match status" value="1"/>
</dbReference>
<feature type="domain" description="Vitamin K epoxide reductase" evidence="2">
    <location>
        <begin position="15"/>
        <end position="54"/>
    </location>
</feature>
<dbReference type="STRING" id="75743.A0A401QJ47"/>
<keyword evidence="4" id="KW-1185">Reference proteome</keyword>
<dbReference type="OrthoDB" id="17010at2759"/>